<name>A0ABY6GDU5_9BURK</name>
<evidence type="ECO:0000313" key="13">
    <source>
        <dbReference type="EMBL" id="UYG52860.1"/>
    </source>
</evidence>
<dbReference type="PANTHER" id="PTHR34501">
    <property type="entry name" value="PROTEIN YDDL-RELATED"/>
    <property type="match status" value="1"/>
</dbReference>
<accession>A0ABY6GDU5</accession>
<evidence type="ECO:0000256" key="11">
    <source>
        <dbReference type="SAM" id="SignalP"/>
    </source>
</evidence>
<evidence type="ECO:0000256" key="8">
    <source>
        <dbReference type="ARBA" id="ARBA00023114"/>
    </source>
</evidence>
<dbReference type="EMBL" id="CP106881">
    <property type="protein sequence ID" value="UYG52860.1"/>
    <property type="molecule type" value="Genomic_DNA"/>
</dbReference>
<sequence>MKQIQLALLAAVAIAGTSAALAQSSVSLYGRVNTTLEQQKNGSTKLTGMFNNSSRFGLRGSEDLGGGLKAGFQIESGFSSDTGVSDPVFFRRQSELNLGGDFGLLRLGNFTAESYNTTLETTSLHNHDTGSSADVLYTYVMRDINKIAYRLPALGAFNAEGAVSLAEKEPGAHNAYDLALVYGAGPVGLSLGYSRNKGATGIFGTYAGEAQQAALRASYALGGFKLGAYYQYATVGNANNGTADAKRHAVRLAAMYSVGASEFHANFGRADKVKLGGSKLGGTAANQWTLGYNHNLSKRTKLYGYFTRIDHGANINYLGGTPGADFRSVAVGVRHNF</sequence>
<reference evidence="13" key="1">
    <citation type="submission" date="2022-09" db="EMBL/GenBank/DDBJ databases">
        <title>The complete genome of Acidovorax sp. 5MLIR.</title>
        <authorList>
            <person name="Liu L."/>
            <person name="Yue J."/>
            <person name="Yang F."/>
            <person name="Yuan J."/>
            <person name="Li L."/>
        </authorList>
    </citation>
    <scope>NUCLEOTIDE SEQUENCE</scope>
    <source>
        <strain evidence="13">5MLIR</strain>
    </source>
</reference>
<proteinExistence type="predicted"/>
<evidence type="ECO:0000259" key="12">
    <source>
        <dbReference type="Pfam" id="PF13609"/>
    </source>
</evidence>
<dbReference type="InterPro" id="IPR023614">
    <property type="entry name" value="Porin_dom_sf"/>
</dbReference>
<evidence type="ECO:0000256" key="2">
    <source>
        <dbReference type="ARBA" id="ARBA00011233"/>
    </source>
</evidence>
<keyword evidence="6 11" id="KW-0732">Signal</keyword>
<evidence type="ECO:0000256" key="7">
    <source>
        <dbReference type="ARBA" id="ARBA00023065"/>
    </source>
</evidence>
<dbReference type="Gene3D" id="2.40.160.10">
    <property type="entry name" value="Porin"/>
    <property type="match status" value="1"/>
</dbReference>
<evidence type="ECO:0000256" key="10">
    <source>
        <dbReference type="ARBA" id="ARBA00023237"/>
    </source>
</evidence>
<feature type="chain" id="PRO_5045936558" evidence="11">
    <location>
        <begin position="23"/>
        <end position="337"/>
    </location>
</feature>
<evidence type="ECO:0000256" key="1">
    <source>
        <dbReference type="ARBA" id="ARBA00004571"/>
    </source>
</evidence>
<organism evidence="13 14">
    <name type="scientific">Comamonas endophytica</name>
    <dbReference type="NCBI Taxonomy" id="2949090"/>
    <lineage>
        <taxon>Bacteria</taxon>
        <taxon>Pseudomonadati</taxon>
        <taxon>Pseudomonadota</taxon>
        <taxon>Betaproteobacteria</taxon>
        <taxon>Burkholderiales</taxon>
        <taxon>Comamonadaceae</taxon>
        <taxon>Comamonas</taxon>
    </lineage>
</organism>
<keyword evidence="8" id="KW-0626">Porin</keyword>
<keyword evidence="4" id="KW-1134">Transmembrane beta strand</keyword>
<comment type="subunit">
    <text evidence="2">Homotrimer.</text>
</comment>
<dbReference type="PANTHER" id="PTHR34501:SF9">
    <property type="entry name" value="MAJOR OUTER MEMBRANE PROTEIN P.IA"/>
    <property type="match status" value="1"/>
</dbReference>
<keyword evidence="9" id="KW-0472">Membrane</keyword>
<evidence type="ECO:0000313" key="14">
    <source>
        <dbReference type="Proteomes" id="UP001162800"/>
    </source>
</evidence>
<dbReference type="PRINTS" id="PR00184">
    <property type="entry name" value="NEISSPPORIN"/>
</dbReference>
<keyword evidence="3" id="KW-0813">Transport</keyword>
<dbReference type="Proteomes" id="UP001162800">
    <property type="component" value="Chromosome"/>
</dbReference>
<dbReference type="InterPro" id="IPR033900">
    <property type="entry name" value="Gram_neg_porin_domain"/>
</dbReference>
<dbReference type="InterPro" id="IPR002299">
    <property type="entry name" value="Porin_Neis"/>
</dbReference>
<dbReference type="RefSeq" id="WP_231043280.1">
    <property type="nucleotide sequence ID" value="NZ_CP106881.1"/>
</dbReference>
<evidence type="ECO:0000256" key="4">
    <source>
        <dbReference type="ARBA" id="ARBA00022452"/>
    </source>
</evidence>
<keyword evidence="7" id="KW-0406">Ion transport</keyword>
<dbReference type="CDD" id="cd00342">
    <property type="entry name" value="gram_neg_porins"/>
    <property type="match status" value="1"/>
</dbReference>
<dbReference type="Pfam" id="PF13609">
    <property type="entry name" value="Porin_4"/>
    <property type="match status" value="1"/>
</dbReference>
<dbReference type="SUPFAM" id="SSF56935">
    <property type="entry name" value="Porins"/>
    <property type="match status" value="1"/>
</dbReference>
<evidence type="ECO:0000256" key="6">
    <source>
        <dbReference type="ARBA" id="ARBA00022729"/>
    </source>
</evidence>
<evidence type="ECO:0000256" key="9">
    <source>
        <dbReference type="ARBA" id="ARBA00023136"/>
    </source>
</evidence>
<evidence type="ECO:0000256" key="3">
    <source>
        <dbReference type="ARBA" id="ARBA00022448"/>
    </source>
</evidence>
<protein>
    <submittedName>
        <fullName evidence="13">Porin</fullName>
    </submittedName>
</protein>
<keyword evidence="5" id="KW-0812">Transmembrane</keyword>
<gene>
    <name evidence="13" type="ORF">M9799_06365</name>
</gene>
<feature type="domain" description="Porin" evidence="12">
    <location>
        <begin position="10"/>
        <end position="310"/>
    </location>
</feature>
<evidence type="ECO:0000256" key="5">
    <source>
        <dbReference type="ARBA" id="ARBA00022692"/>
    </source>
</evidence>
<keyword evidence="14" id="KW-1185">Reference proteome</keyword>
<dbReference type="InterPro" id="IPR050298">
    <property type="entry name" value="Gram-neg_bact_OMP"/>
</dbReference>
<feature type="signal peptide" evidence="11">
    <location>
        <begin position="1"/>
        <end position="22"/>
    </location>
</feature>
<comment type="subcellular location">
    <subcellularLocation>
        <location evidence="1">Cell outer membrane</location>
        <topology evidence="1">Multi-pass membrane protein</topology>
    </subcellularLocation>
</comment>
<keyword evidence="10" id="KW-0998">Cell outer membrane</keyword>